<protein>
    <submittedName>
        <fullName evidence="1">Uncharacterized protein</fullName>
    </submittedName>
</protein>
<dbReference type="EMBL" id="BK015176">
    <property type="protein sequence ID" value="DAD94488.1"/>
    <property type="molecule type" value="Genomic_DNA"/>
</dbReference>
<accession>A0A8S5NJT5</accession>
<reference evidence="1" key="1">
    <citation type="journal article" date="2021" name="Proc. Natl. Acad. Sci. U.S.A.">
        <title>A Catalog of Tens of Thousands of Viruses from Human Metagenomes Reveals Hidden Associations with Chronic Diseases.</title>
        <authorList>
            <person name="Tisza M.J."/>
            <person name="Buck C.B."/>
        </authorList>
    </citation>
    <scope>NUCLEOTIDE SEQUENCE</scope>
    <source>
        <strain evidence="1">CttFh17</strain>
    </source>
</reference>
<proteinExistence type="predicted"/>
<evidence type="ECO:0000313" key="1">
    <source>
        <dbReference type="EMBL" id="DAD94488.1"/>
    </source>
</evidence>
<sequence length="95" mass="10812">MFTFCSENCHDIYLITSSYANHKLTANKAKNKLDKLDLSGLNNFGGSYQNIIADINENVESDKIEDITTQDTTDNLTKENINKYEKIKYSPKKKG</sequence>
<name>A0A8S5NJT5_9CAUD</name>
<organism evidence="1">
    <name type="scientific">Siphoviridae sp. cttFh17</name>
    <dbReference type="NCBI Taxonomy" id="2826491"/>
    <lineage>
        <taxon>Viruses</taxon>
        <taxon>Duplodnaviria</taxon>
        <taxon>Heunggongvirae</taxon>
        <taxon>Uroviricota</taxon>
        <taxon>Caudoviricetes</taxon>
    </lineage>
</organism>